<evidence type="ECO:0000313" key="6">
    <source>
        <dbReference type="Proteomes" id="UP000525652"/>
    </source>
</evidence>
<feature type="domain" description="Flavodoxin-like" evidence="4">
    <location>
        <begin position="3"/>
        <end position="141"/>
    </location>
</feature>
<evidence type="ECO:0000256" key="1">
    <source>
        <dbReference type="ARBA" id="ARBA00001917"/>
    </source>
</evidence>
<dbReference type="PANTHER" id="PTHR19384">
    <property type="entry name" value="NITRIC OXIDE SYNTHASE-RELATED"/>
    <property type="match status" value="1"/>
</dbReference>
<gene>
    <name evidence="5" type="ORF">H5P30_01760</name>
</gene>
<protein>
    <submittedName>
        <fullName evidence="5">Flavodoxin domain-containing protein</fullName>
    </submittedName>
</protein>
<reference evidence="5 6" key="1">
    <citation type="submission" date="2020-07" db="EMBL/GenBank/DDBJ databases">
        <authorList>
            <person name="Feng X."/>
        </authorList>
    </citation>
    <scope>NUCLEOTIDE SEQUENCE [LARGE SCALE GENOMIC DNA]</scope>
    <source>
        <strain evidence="5 6">JCM14086</strain>
    </source>
</reference>
<dbReference type="Pfam" id="PF00258">
    <property type="entry name" value="Flavodoxin_1"/>
    <property type="match status" value="1"/>
</dbReference>
<dbReference type="Gene3D" id="3.40.50.360">
    <property type="match status" value="1"/>
</dbReference>
<dbReference type="InterPro" id="IPR029039">
    <property type="entry name" value="Flavoprotein-like_sf"/>
</dbReference>
<keyword evidence="2" id="KW-0285">Flavoprotein</keyword>
<dbReference type="GO" id="GO:0016491">
    <property type="term" value="F:oxidoreductase activity"/>
    <property type="evidence" value="ECO:0007669"/>
    <property type="project" value="TreeGrafter"/>
</dbReference>
<dbReference type="GO" id="GO:0050660">
    <property type="term" value="F:flavin adenine dinucleotide binding"/>
    <property type="evidence" value="ECO:0007669"/>
    <property type="project" value="TreeGrafter"/>
</dbReference>
<evidence type="ECO:0000259" key="4">
    <source>
        <dbReference type="PROSITE" id="PS50902"/>
    </source>
</evidence>
<proteinExistence type="predicted"/>
<dbReference type="PROSITE" id="PS50902">
    <property type="entry name" value="FLAVODOXIN_LIKE"/>
    <property type="match status" value="1"/>
</dbReference>
<evidence type="ECO:0000256" key="2">
    <source>
        <dbReference type="ARBA" id="ARBA00022630"/>
    </source>
</evidence>
<keyword evidence="6" id="KW-1185">Reference proteome</keyword>
<dbReference type="EMBL" id="JACHVA010000022">
    <property type="protein sequence ID" value="MBC2600500.1"/>
    <property type="molecule type" value="Genomic_DNA"/>
</dbReference>
<dbReference type="InterPro" id="IPR001094">
    <property type="entry name" value="Flavdoxin-like"/>
</dbReference>
<dbReference type="AlphaFoldDB" id="A0A7X1E2I4"/>
<dbReference type="Proteomes" id="UP000525652">
    <property type="component" value="Unassembled WGS sequence"/>
</dbReference>
<dbReference type="InterPro" id="IPR008254">
    <property type="entry name" value="Flavodoxin/NO_synth"/>
</dbReference>
<organism evidence="5 6">
    <name type="scientific">Puniceicoccus vermicola</name>
    <dbReference type="NCBI Taxonomy" id="388746"/>
    <lineage>
        <taxon>Bacteria</taxon>
        <taxon>Pseudomonadati</taxon>
        <taxon>Verrucomicrobiota</taxon>
        <taxon>Opitutia</taxon>
        <taxon>Puniceicoccales</taxon>
        <taxon>Puniceicoccaceae</taxon>
        <taxon>Puniceicoccus</taxon>
    </lineage>
</organism>
<comment type="cofactor">
    <cofactor evidence="1">
        <name>FMN</name>
        <dbReference type="ChEBI" id="CHEBI:58210"/>
    </cofactor>
</comment>
<dbReference type="SUPFAM" id="SSF52218">
    <property type="entry name" value="Flavoproteins"/>
    <property type="match status" value="1"/>
</dbReference>
<dbReference type="GO" id="GO:0010181">
    <property type="term" value="F:FMN binding"/>
    <property type="evidence" value="ECO:0007669"/>
    <property type="project" value="InterPro"/>
</dbReference>
<keyword evidence="3" id="KW-0288">FMN</keyword>
<evidence type="ECO:0000313" key="5">
    <source>
        <dbReference type="EMBL" id="MBC2600500.1"/>
    </source>
</evidence>
<evidence type="ECO:0000256" key="3">
    <source>
        <dbReference type="ARBA" id="ARBA00022643"/>
    </source>
</evidence>
<dbReference type="PRINTS" id="PR00369">
    <property type="entry name" value="FLAVODOXIN"/>
</dbReference>
<accession>A0A7X1E2I4</accession>
<sequence>MAMTVLYGTETGNCKGLANKVAAKGEKNGVKVEVQNLAEYTTAQLAELKGAVLIIISTWDDGLPPPKAKPFCDELATADIDLSAIDYTVLALGDTEYPLYCECGKQIDARLAELGAKPFLERADLGSDFLVSYIGWSKRFWKTLAGYFGVGKSA</sequence>
<comment type="caution">
    <text evidence="5">The sequence shown here is derived from an EMBL/GenBank/DDBJ whole genome shotgun (WGS) entry which is preliminary data.</text>
</comment>
<dbReference type="PANTHER" id="PTHR19384:SF128">
    <property type="entry name" value="NADPH OXIDOREDUCTASE A"/>
    <property type="match status" value="1"/>
</dbReference>
<name>A0A7X1E2I4_9BACT</name>
<dbReference type="GO" id="GO:0005829">
    <property type="term" value="C:cytosol"/>
    <property type="evidence" value="ECO:0007669"/>
    <property type="project" value="TreeGrafter"/>
</dbReference>